<comment type="caution">
    <text evidence="13">The sequence shown here is derived from an EMBL/GenBank/DDBJ whole genome shotgun (WGS) entry which is preliminary data.</text>
</comment>
<gene>
    <name evidence="13" type="ORF">BBOH_0842</name>
</gene>
<evidence type="ECO:0000259" key="12">
    <source>
        <dbReference type="Pfam" id="PF08544"/>
    </source>
</evidence>
<keyword evidence="6" id="KW-0067">ATP-binding</keyword>
<keyword evidence="8" id="KW-0443">Lipid metabolism</keyword>
<dbReference type="SUPFAM" id="SSF55060">
    <property type="entry name" value="GHMP Kinase, C-terminal domain"/>
    <property type="match status" value="1"/>
</dbReference>
<keyword evidence="3" id="KW-0808">Transferase</keyword>
<dbReference type="InterPro" id="IPR036554">
    <property type="entry name" value="GHMP_kinase_C_sf"/>
</dbReference>
<dbReference type="SUPFAM" id="SSF54211">
    <property type="entry name" value="Ribosomal protein S5 domain 2-like"/>
    <property type="match status" value="1"/>
</dbReference>
<evidence type="ECO:0000259" key="11">
    <source>
        <dbReference type="Pfam" id="PF00288"/>
    </source>
</evidence>
<dbReference type="InterPro" id="IPR013750">
    <property type="entry name" value="GHMP_kinase_C_dom"/>
</dbReference>
<evidence type="ECO:0000313" key="13">
    <source>
        <dbReference type="EMBL" id="KFI46035.1"/>
    </source>
</evidence>
<dbReference type="GO" id="GO:0019287">
    <property type="term" value="P:isopentenyl diphosphate biosynthetic process, mevalonate pathway"/>
    <property type="evidence" value="ECO:0007669"/>
    <property type="project" value="UniProtKB-UniPathway"/>
</dbReference>
<keyword evidence="2" id="KW-0444">Lipid biosynthesis</keyword>
<evidence type="ECO:0000256" key="7">
    <source>
        <dbReference type="ARBA" id="ARBA00022842"/>
    </source>
</evidence>
<dbReference type="InterPro" id="IPR020568">
    <property type="entry name" value="Ribosomal_Su5_D2-typ_SF"/>
</dbReference>
<evidence type="ECO:0000256" key="2">
    <source>
        <dbReference type="ARBA" id="ARBA00022516"/>
    </source>
</evidence>
<dbReference type="Gene3D" id="3.30.230.10">
    <property type="match status" value="1"/>
</dbReference>
<proteinExistence type="predicted"/>
<comment type="pathway">
    <text evidence="9">Isoprenoid biosynthesis; isopentenyl diphosphate biosynthesis via mevalonate pathway; isopentenyl diphosphate from (R)-mevalonate: step 1/3.</text>
</comment>
<evidence type="ECO:0000256" key="4">
    <source>
        <dbReference type="ARBA" id="ARBA00022741"/>
    </source>
</evidence>
<feature type="region of interest" description="Disordered" evidence="10">
    <location>
        <begin position="51"/>
        <end position="82"/>
    </location>
</feature>
<evidence type="ECO:0000256" key="1">
    <source>
        <dbReference type="ARBA" id="ARBA00022490"/>
    </source>
</evidence>
<dbReference type="GO" id="GO:0005829">
    <property type="term" value="C:cytosol"/>
    <property type="evidence" value="ECO:0007669"/>
    <property type="project" value="TreeGrafter"/>
</dbReference>
<evidence type="ECO:0000256" key="8">
    <source>
        <dbReference type="ARBA" id="ARBA00023098"/>
    </source>
</evidence>
<dbReference type="PRINTS" id="PR00959">
    <property type="entry name" value="MEVGALKINASE"/>
</dbReference>
<evidence type="ECO:0000313" key="14">
    <source>
        <dbReference type="Proteomes" id="UP000029096"/>
    </source>
</evidence>
<dbReference type="PANTHER" id="PTHR43290">
    <property type="entry name" value="MEVALONATE KINASE"/>
    <property type="match status" value="1"/>
</dbReference>
<dbReference type="InterPro" id="IPR006204">
    <property type="entry name" value="GHMP_kinase_N_dom"/>
</dbReference>
<feature type="domain" description="GHMP kinase C-terminal" evidence="12">
    <location>
        <begin position="254"/>
        <end position="332"/>
    </location>
</feature>
<evidence type="ECO:0000256" key="9">
    <source>
        <dbReference type="ARBA" id="ARBA00029438"/>
    </source>
</evidence>
<dbReference type="eggNOG" id="COG1577">
    <property type="taxonomic scope" value="Bacteria"/>
</dbReference>
<keyword evidence="4" id="KW-0547">Nucleotide-binding</keyword>
<keyword evidence="7" id="KW-0460">Magnesium</keyword>
<organism evidence="13 14">
    <name type="scientific">Bifidobacterium bohemicum DSM 22767</name>
    <dbReference type="NCBI Taxonomy" id="1437606"/>
    <lineage>
        <taxon>Bacteria</taxon>
        <taxon>Bacillati</taxon>
        <taxon>Actinomycetota</taxon>
        <taxon>Actinomycetes</taxon>
        <taxon>Bifidobacteriales</taxon>
        <taxon>Bifidobacteriaceae</taxon>
        <taxon>Bifidobacterium</taxon>
    </lineage>
</organism>
<dbReference type="Pfam" id="PF08544">
    <property type="entry name" value="GHMP_kinases_C"/>
    <property type="match status" value="1"/>
</dbReference>
<dbReference type="Pfam" id="PF00288">
    <property type="entry name" value="GHMP_kinases_N"/>
    <property type="match status" value="1"/>
</dbReference>
<sequence>MGAVHAGYGVTWAKVILMGEHSVVYGYPAVAVPIRALTMEAWVKPIARGVRGEQSGTQGADSAGVDSKTYAMSPHRRNVPPQDRLHALDYDGALADAGTRFGGVEEAVKVATAFAGCPDQAFDVTTKSTFPAGRGMGSSAASAGAVIRAILDACDIQASHADILKLTNEAEVITHGNPSGLDAATTSSFDTVVFESGEMSTMAIDMPAYLVVADSGIEGSTREAVGSVREQDARDHGRVKAAMDELGGLARASVEDLQRGAVLPLGGRMDRAHDLLAGLKVSHPFVDRLVEAARGAGAVGAKMTGGGLGGCLIALAPDAVTAQRVRVALLSEGAREVWTYPLDIDAAGSADGVDGGEVGGGATGREVEQ</sequence>
<reference evidence="13 14" key="1">
    <citation type="submission" date="2014-03" db="EMBL/GenBank/DDBJ databases">
        <title>Genomics of Bifidobacteria.</title>
        <authorList>
            <person name="Ventura M."/>
            <person name="Milani C."/>
            <person name="Lugli G.A."/>
        </authorList>
    </citation>
    <scope>NUCLEOTIDE SEQUENCE [LARGE SCALE GENOMIC DNA]</scope>
    <source>
        <strain evidence="13 14">DSM 22767</strain>
    </source>
</reference>
<dbReference type="STRING" id="1437606.BBOH_0842"/>
<dbReference type="Proteomes" id="UP000029096">
    <property type="component" value="Unassembled WGS sequence"/>
</dbReference>
<dbReference type="PANTHER" id="PTHR43290:SF2">
    <property type="entry name" value="MEVALONATE KINASE"/>
    <property type="match status" value="1"/>
</dbReference>
<dbReference type="RefSeq" id="WP_052118179.1">
    <property type="nucleotide sequence ID" value="NZ_JDUS01000007.1"/>
</dbReference>
<evidence type="ECO:0000256" key="10">
    <source>
        <dbReference type="SAM" id="MobiDB-lite"/>
    </source>
</evidence>
<name>A0A086ZHN5_9BIFI</name>
<evidence type="ECO:0000256" key="3">
    <source>
        <dbReference type="ARBA" id="ARBA00022679"/>
    </source>
</evidence>
<dbReference type="NCBIfam" id="TIGR00549">
    <property type="entry name" value="mevalon_kin"/>
    <property type="match status" value="1"/>
</dbReference>
<dbReference type="OrthoDB" id="9764892at2"/>
<dbReference type="Gene3D" id="3.30.70.890">
    <property type="entry name" value="GHMP kinase, C-terminal domain"/>
    <property type="match status" value="1"/>
</dbReference>
<dbReference type="InterPro" id="IPR014721">
    <property type="entry name" value="Ribsml_uS5_D2-typ_fold_subgr"/>
</dbReference>
<dbReference type="UniPathway" id="UPA00057">
    <property type="reaction ID" value="UER00098"/>
</dbReference>
<dbReference type="EMBL" id="JGYP01000002">
    <property type="protein sequence ID" value="KFI46035.1"/>
    <property type="molecule type" value="Genomic_DNA"/>
</dbReference>
<evidence type="ECO:0000256" key="5">
    <source>
        <dbReference type="ARBA" id="ARBA00022777"/>
    </source>
</evidence>
<dbReference type="InterPro" id="IPR006205">
    <property type="entry name" value="Mev_gal_kin"/>
</dbReference>
<accession>A0A086ZHN5</accession>
<keyword evidence="1" id="KW-0963">Cytoplasm</keyword>
<protein>
    <submittedName>
        <fullName evidence="13">Mevalonate kinase</fullName>
    </submittedName>
</protein>
<dbReference type="GO" id="GO:0004496">
    <property type="term" value="F:mevalonate kinase activity"/>
    <property type="evidence" value="ECO:0007669"/>
    <property type="project" value="InterPro"/>
</dbReference>
<keyword evidence="5 13" id="KW-0418">Kinase</keyword>
<keyword evidence="14" id="KW-1185">Reference proteome</keyword>
<evidence type="ECO:0000256" key="6">
    <source>
        <dbReference type="ARBA" id="ARBA00022840"/>
    </source>
</evidence>
<dbReference type="GO" id="GO:0005524">
    <property type="term" value="F:ATP binding"/>
    <property type="evidence" value="ECO:0007669"/>
    <property type="project" value="UniProtKB-KW"/>
</dbReference>
<dbReference type="AlphaFoldDB" id="A0A086ZHN5"/>
<feature type="domain" description="GHMP kinase N-terminal" evidence="11">
    <location>
        <begin position="110"/>
        <end position="185"/>
    </location>
</feature>